<evidence type="ECO:0000313" key="2">
    <source>
        <dbReference type="EMBL" id="UYV61201.1"/>
    </source>
</evidence>
<proteinExistence type="predicted"/>
<protein>
    <submittedName>
        <fullName evidence="2">Uncharacterized protein</fullName>
    </submittedName>
</protein>
<dbReference type="Proteomes" id="UP001235939">
    <property type="component" value="Chromosome 01"/>
</dbReference>
<organism evidence="2 3">
    <name type="scientific">Cordylochernes scorpioides</name>
    <dbReference type="NCBI Taxonomy" id="51811"/>
    <lineage>
        <taxon>Eukaryota</taxon>
        <taxon>Metazoa</taxon>
        <taxon>Ecdysozoa</taxon>
        <taxon>Arthropoda</taxon>
        <taxon>Chelicerata</taxon>
        <taxon>Arachnida</taxon>
        <taxon>Pseudoscorpiones</taxon>
        <taxon>Cheliferoidea</taxon>
        <taxon>Chernetidae</taxon>
        <taxon>Cordylochernes</taxon>
    </lineage>
</organism>
<name>A0ABY6JYT7_9ARAC</name>
<feature type="compositionally biased region" description="Basic and acidic residues" evidence="1">
    <location>
        <begin position="151"/>
        <end position="163"/>
    </location>
</feature>
<evidence type="ECO:0000313" key="3">
    <source>
        <dbReference type="Proteomes" id="UP001235939"/>
    </source>
</evidence>
<keyword evidence="3" id="KW-1185">Reference proteome</keyword>
<feature type="compositionally biased region" description="Basic and acidic residues" evidence="1">
    <location>
        <begin position="188"/>
        <end position="198"/>
    </location>
</feature>
<dbReference type="EMBL" id="CP092863">
    <property type="protein sequence ID" value="UYV61201.1"/>
    <property type="molecule type" value="Genomic_DNA"/>
</dbReference>
<evidence type="ECO:0000256" key="1">
    <source>
        <dbReference type="SAM" id="MobiDB-lite"/>
    </source>
</evidence>
<feature type="region of interest" description="Disordered" evidence="1">
    <location>
        <begin position="141"/>
        <end position="198"/>
    </location>
</feature>
<gene>
    <name evidence="2" type="ORF">LAZ67_1003804</name>
</gene>
<reference evidence="2 3" key="1">
    <citation type="submission" date="2022-01" db="EMBL/GenBank/DDBJ databases">
        <title>A chromosomal length assembly of Cordylochernes scorpioides.</title>
        <authorList>
            <person name="Zeh D."/>
            <person name="Zeh J."/>
        </authorList>
    </citation>
    <scope>NUCLEOTIDE SEQUENCE [LARGE SCALE GENOMIC DNA]</scope>
    <source>
        <strain evidence="2">IN4F17</strain>
        <tissue evidence="2">Whole Body</tissue>
    </source>
</reference>
<accession>A0ABY6JYT7</accession>
<sequence length="198" mass="21582">MDGGTTLLEEIAPTWPRGGDLSRRSMEMSTPANSTNLAILGLHPSAYKVRRTPRSGRPVTATDNAAVAAVRNVVEADRRVTIDEIIIRLPPGIEIRRSSIGTIMSDRRGWQTVGQSSWRRRGEGISRAQLVPEWKEAGRPAGDWCVPRRLSGRDSSLEGRSLSDDNGTCSKENGGGDNRRSRWAPKTVAEKDPSSGGH</sequence>